<dbReference type="RefSeq" id="YP_001950213.2">
    <property type="nucleotide sequence ID" value="NC_010811.2"/>
</dbReference>
<comment type="catalytic activity">
    <reaction evidence="5">
        <text>ATP-dependent breakage, passage and rejoining of double-stranded DNA.</text>
        <dbReference type="EC" id="5.6.2.2"/>
    </reaction>
</comment>
<dbReference type="OrthoDB" id="20333at10239"/>
<comment type="similarity">
    <text evidence="1">Belongs to the type II topoisomerase GyrA/ParC subunit family.</text>
</comment>
<gene>
    <name evidence="7" type="primary">gyrA</name>
</gene>
<keyword evidence="2 5" id="KW-0799">Topoisomerase</keyword>
<dbReference type="SUPFAM" id="SSF56719">
    <property type="entry name" value="Type II DNA topoisomerase"/>
    <property type="match status" value="1"/>
</dbReference>
<dbReference type="GO" id="GO:0003677">
    <property type="term" value="F:DNA binding"/>
    <property type="evidence" value="ECO:0007669"/>
    <property type="project" value="UniProtKB-UniRule"/>
</dbReference>
<dbReference type="InterPro" id="IPR013757">
    <property type="entry name" value="Topo_IIA_A_a_sf"/>
</dbReference>
<dbReference type="SMART" id="SM00434">
    <property type="entry name" value="TOP4c"/>
    <property type="match status" value="1"/>
</dbReference>
<protein>
    <submittedName>
        <fullName evidence="7">Type IIA topoisomerase</fullName>
    </submittedName>
</protein>
<evidence type="ECO:0000256" key="1">
    <source>
        <dbReference type="ARBA" id="ARBA00008263"/>
    </source>
</evidence>
<dbReference type="Proteomes" id="UP000001034">
    <property type="component" value="Segment"/>
</dbReference>
<evidence type="ECO:0000256" key="4">
    <source>
        <dbReference type="ARBA" id="ARBA00023235"/>
    </source>
</evidence>
<dbReference type="Gene3D" id="3.30.1360.40">
    <property type="match status" value="1"/>
</dbReference>
<dbReference type="PROSITE" id="PS52040">
    <property type="entry name" value="TOPO_IIA"/>
    <property type="match status" value="1"/>
</dbReference>
<dbReference type="KEGG" id="vg:6370036"/>
<dbReference type="GO" id="GO:0009330">
    <property type="term" value="C:DNA topoisomerase type II (double strand cut, ATP-hydrolyzing) complex"/>
    <property type="evidence" value="ECO:0007669"/>
    <property type="project" value="TreeGrafter"/>
</dbReference>
<evidence type="ECO:0000256" key="2">
    <source>
        <dbReference type="ARBA" id="ARBA00023029"/>
    </source>
</evidence>
<dbReference type="GO" id="GO:0003918">
    <property type="term" value="F:DNA topoisomerase type II (double strand cut, ATP-hydrolyzing) activity"/>
    <property type="evidence" value="ECO:0007669"/>
    <property type="project" value="UniProtKB-EC"/>
</dbReference>
<sequence>MMTKKAKKPVGSLVPAADRHVVDESLKDFGRRNMTIYGTTVNLDRSVPDLYDGLKPVQRRILWSASQVCRTQFEKSARLTGHCMGAYHPHGNSAIYSAAVNMVQHPSPTLLGKGNFGSMTDGAAAERYTNVRLSHYGQTFFDSDYINAETTSFVPNYDDKDVEPVTLPAQLPNVLLNGGEGIGVGITTKLPTFTPESVLEVLNRMFKGEKLQAVDFAKTLKYHHKWGGQLVRSKENQAQWKQMFVGSMANLQFEAVLDLDRDHKRMTISSWPPGTNLETFMKKVRAMPECHKCFNSKGTTTYQIECKPGFNYDQFDKFVEKVRKATMQRQAFKINVTRREAKTVDGVTTFKTEFLALSVPDLILQWCRMRVALELKSLAYRIKKQEAAIAYSKLLIYAVDKLDLIFKALRQSDPDASLQKLLKITAEQAKQILDLQVRKLSKLDQSKLKGTLKTQEQELKQLQTWQAKPKAQVLLDLAAVQQALDKDRNFKLKESTQKLTVCDLKGGATAHPQP</sequence>
<dbReference type="Gene3D" id="1.10.268.10">
    <property type="entry name" value="Topoisomerase, domain 3"/>
    <property type="match status" value="1"/>
</dbReference>
<feature type="active site" description="O-(5'-phospho-DNA)-tyrosine intermediate" evidence="5">
    <location>
        <position position="128"/>
    </location>
</feature>
<organism evidence="7 8">
    <name type="scientific">Ralstonia phage phiRSL1</name>
    <dbReference type="NCBI Taxonomy" id="1980924"/>
    <lineage>
        <taxon>Viruses</taxon>
        <taxon>Duplodnaviria</taxon>
        <taxon>Heunggongvirae</taxon>
        <taxon>Uroviricota</taxon>
        <taxon>Caudoviricetes</taxon>
        <taxon>Mieseafarmvirus</taxon>
        <taxon>Mieseafarmvirus RSL1</taxon>
    </lineage>
</organism>
<keyword evidence="8" id="KW-1185">Reference proteome</keyword>
<dbReference type="GO" id="GO:0006265">
    <property type="term" value="P:DNA topological change"/>
    <property type="evidence" value="ECO:0007669"/>
    <property type="project" value="UniProtKB-UniRule"/>
</dbReference>
<evidence type="ECO:0000256" key="5">
    <source>
        <dbReference type="PROSITE-ProRule" id="PRU01384"/>
    </source>
</evidence>
<feature type="domain" description="Topo IIA-type catalytic" evidence="6">
    <location>
        <begin position="47"/>
        <end position="209"/>
    </location>
</feature>
<reference evidence="7 8" key="1">
    <citation type="journal article" date="2010" name="Virology">
        <title>A jumbo phage infecting the phytopathogen Ralstonia solanacearum defines a new lineage of the Myoviridae family.</title>
        <authorList>
            <person name="Yamada T."/>
            <person name="Satoh S."/>
            <person name="Ishikawa H."/>
            <person name="Fujiwara A."/>
            <person name="Kawasaki T."/>
            <person name="Fujie M."/>
            <person name="Ogata H."/>
        </authorList>
    </citation>
    <scope>NUCLEOTIDE SEQUENCE [LARGE SCALE GENOMIC DNA]</scope>
</reference>
<evidence type="ECO:0000313" key="7">
    <source>
        <dbReference type="EMBL" id="BAG41783.2"/>
    </source>
</evidence>
<dbReference type="InterPro" id="IPR013760">
    <property type="entry name" value="Topo_IIA-like_dom_sf"/>
</dbReference>
<keyword evidence="4 5" id="KW-0413">Isomerase</keyword>
<dbReference type="EMBL" id="AB366653">
    <property type="protein sequence ID" value="BAG41783.2"/>
    <property type="molecule type" value="Genomic_DNA"/>
</dbReference>
<accession>B2ZYK7</accession>
<dbReference type="InterPro" id="IPR050220">
    <property type="entry name" value="Type_II_DNA_Topoisomerases"/>
</dbReference>
<name>B2ZYK7_9CAUD</name>
<evidence type="ECO:0000256" key="3">
    <source>
        <dbReference type="ARBA" id="ARBA00023125"/>
    </source>
</evidence>
<dbReference type="GeneID" id="6370036"/>
<dbReference type="PANTHER" id="PTHR43493">
    <property type="entry name" value="DNA GYRASE/TOPOISOMERASE SUBUNIT A"/>
    <property type="match status" value="1"/>
</dbReference>
<evidence type="ECO:0000313" key="8">
    <source>
        <dbReference type="Proteomes" id="UP000001034"/>
    </source>
</evidence>
<dbReference type="Gene3D" id="3.90.199.10">
    <property type="entry name" value="Topoisomerase II, domain 5"/>
    <property type="match status" value="1"/>
</dbReference>
<dbReference type="InterPro" id="IPR013758">
    <property type="entry name" value="Topo_IIA_A/C_ab"/>
</dbReference>
<dbReference type="PANTHER" id="PTHR43493:SF5">
    <property type="entry name" value="DNA GYRASE SUBUNIT A, CHLOROPLASTIC_MITOCHONDRIAL"/>
    <property type="match status" value="1"/>
</dbReference>
<dbReference type="GO" id="GO:0005524">
    <property type="term" value="F:ATP binding"/>
    <property type="evidence" value="ECO:0007669"/>
    <property type="project" value="InterPro"/>
</dbReference>
<dbReference type="InterPro" id="IPR002205">
    <property type="entry name" value="Topo_IIA_dom_A"/>
</dbReference>
<evidence type="ECO:0000259" key="6">
    <source>
        <dbReference type="PROSITE" id="PS52040"/>
    </source>
</evidence>
<proteinExistence type="inferred from homology"/>
<dbReference type="Pfam" id="PF00521">
    <property type="entry name" value="DNA_topoisoIV"/>
    <property type="match status" value="1"/>
</dbReference>
<keyword evidence="3 5" id="KW-0238">DNA-binding</keyword>